<keyword evidence="3" id="KW-0677">Repeat</keyword>
<evidence type="ECO:0000256" key="2">
    <source>
        <dbReference type="ARBA" id="ARBA00022490"/>
    </source>
</evidence>
<dbReference type="GO" id="GO:0005876">
    <property type="term" value="C:spindle microtubule"/>
    <property type="evidence" value="ECO:0007669"/>
    <property type="project" value="TreeGrafter"/>
</dbReference>
<dbReference type="PANTHER" id="PTHR21567:SF9">
    <property type="entry name" value="CLIP-ASSOCIATING PROTEIN"/>
    <property type="match status" value="1"/>
</dbReference>
<comment type="caution">
    <text evidence="8">The sequence shown here is derived from an EMBL/GenBank/DDBJ whole genome shotgun (WGS) entry which is preliminary data.</text>
</comment>
<feature type="compositionally biased region" description="Low complexity" evidence="6">
    <location>
        <begin position="547"/>
        <end position="560"/>
    </location>
</feature>
<feature type="domain" description="TOG" evidence="7">
    <location>
        <begin position="325"/>
        <end position="550"/>
    </location>
</feature>
<dbReference type="InterPro" id="IPR011989">
    <property type="entry name" value="ARM-like"/>
</dbReference>
<evidence type="ECO:0000256" key="5">
    <source>
        <dbReference type="PROSITE-ProRule" id="PRU00103"/>
    </source>
</evidence>
<evidence type="ECO:0000256" key="1">
    <source>
        <dbReference type="ARBA" id="ARBA00004245"/>
    </source>
</evidence>
<dbReference type="GO" id="GO:0040001">
    <property type="term" value="P:establishment of mitotic spindle localization"/>
    <property type="evidence" value="ECO:0007669"/>
    <property type="project" value="TreeGrafter"/>
</dbReference>
<dbReference type="InterPro" id="IPR024395">
    <property type="entry name" value="CLASP_N_dom"/>
</dbReference>
<keyword evidence="2" id="KW-0963">Cytoplasm</keyword>
<dbReference type="InterPro" id="IPR016024">
    <property type="entry name" value="ARM-type_fold"/>
</dbReference>
<feature type="repeat" description="HEAT" evidence="5">
    <location>
        <begin position="170"/>
        <end position="208"/>
    </location>
</feature>
<feature type="domain" description="TOG" evidence="7">
    <location>
        <begin position="804"/>
        <end position="1047"/>
    </location>
</feature>
<dbReference type="PROSITE" id="PS50077">
    <property type="entry name" value="HEAT_REPEAT"/>
    <property type="match status" value="1"/>
</dbReference>
<feature type="compositionally biased region" description="Low complexity" evidence="6">
    <location>
        <begin position="648"/>
        <end position="665"/>
    </location>
</feature>
<dbReference type="GO" id="GO:0090307">
    <property type="term" value="P:mitotic spindle assembly"/>
    <property type="evidence" value="ECO:0007669"/>
    <property type="project" value="TreeGrafter"/>
</dbReference>
<name>A0AAN9U3N9_9HEMI</name>
<dbReference type="GO" id="GO:0005815">
    <property type="term" value="C:microtubule organizing center"/>
    <property type="evidence" value="ECO:0007669"/>
    <property type="project" value="TreeGrafter"/>
</dbReference>
<feature type="domain" description="TOG" evidence="7">
    <location>
        <begin position="1"/>
        <end position="235"/>
    </location>
</feature>
<proteinExistence type="predicted"/>
<dbReference type="EMBL" id="JBBCAQ010000003">
    <property type="protein sequence ID" value="KAK7604358.1"/>
    <property type="molecule type" value="Genomic_DNA"/>
</dbReference>
<evidence type="ECO:0000313" key="8">
    <source>
        <dbReference type="EMBL" id="KAK7604358.1"/>
    </source>
</evidence>
<feature type="compositionally biased region" description="Polar residues" evidence="6">
    <location>
        <begin position="626"/>
        <end position="635"/>
    </location>
</feature>
<evidence type="ECO:0000256" key="4">
    <source>
        <dbReference type="ARBA" id="ARBA00023212"/>
    </source>
</evidence>
<feature type="region of interest" description="Disordered" evidence="6">
    <location>
        <begin position="626"/>
        <end position="665"/>
    </location>
</feature>
<dbReference type="SUPFAM" id="SSF48371">
    <property type="entry name" value="ARM repeat"/>
    <property type="match status" value="1"/>
</dbReference>
<keyword evidence="9" id="KW-1185">Reference proteome</keyword>
<feature type="region of interest" description="Disordered" evidence="6">
    <location>
        <begin position="547"/>
        <end position="574"/>
    </location>
</feature>
<dbReference type="InterPro" id="IPR021133">
    <property type="entry name" value="HEAT_type_2"/>
</dbReference>
<dbReference type="PANTHER" id="PTHR21567">
    <property type="entry name" value="CLASP"/>
    <property type="match status" value="1"/>
</dbReference>
<dbReference type="SMART" id="SM01349">
    <property type="entry name" value="TOG"/>
    <property type="match status" value="4"/>
</dbReference>
<dbReference type="Proteomes" id="UP001367676">
    <property type="component" value="Unassembled WGS sequence"/>
</dbReference>
<evidence type="ECO:0000256" key="3">
    <source>
        <dbReference type="ARBA" id="ARBA00022737"/>
    </source>
</evidence>
<feature type="compositionally biased region" description="Gly residues" evidence="6">
    <location>
        <begin position="561"/>
        <end position="570"/>
    </location>
</feature>
<accession>A0AAN9U3N9</accession>
<dbReference type="GO" id="GO:0005881">
    <property type="term" value="C:cytoplasmic microtubule"/>
    <property type="evidence" value="ECO:0007669"/>
    <property type="project" value="TreeGrafter"/>
</dbReference>
<feature type="region of interest" description="Disordered" evidence="6">
    <location>
        <begin position="677"/>
        <end position="711"/>
    </location>
</feature>
<feature type="compositionally biased region" description="Polar residues" evidence="6">
    <location>
        <begin position="677"/>
        <end position="701"/>
    </location>
</feature>
<dbReference type="Pfam" id="PF12348">
    <property type="entry name" value="CLASP_N"/>
    <property type="match status" value="2"/>
</dbReference>
<organism evidence="8 9">
    <name type="scientific">Parthenolecanium corni</name>
    <dbReference type="NCBI Taxonomy" id="536013"/>
    <lineage>
        <taxon>Eukaryota</taxon>
        <taxon>Metazoa</taxon>
        <taxon>Ecdysozoa</taxon>
        <taxon>Arthropoda</taxon>
        <taxon>Hexapoda</taxon>
        <taxon>Insecta</taxon>
        <taxon>Pterygota</taxon>
        <taxon>Neoptera</taxon>
        <taxon>Paraneoptera</taxon>
        <taxon>Hemiptera</taxon>
        <taxon>Sternorrhyncha</taxon>
        <taxon>Coccoidea</taxon>
        <taxon>Coccidae</taxon>
        <taxon>Parthenolecanium</taxon>
    </lineage>
</organism>
<feature type="domain" description="TOG" evidence="7">
    <location>
        <begin position="1179"/>
        <end position="1409"/>
    </location>
</feature>
<comment type="subcellular location">
    <subcellularLocation>
        <location evidence="1">Cytoplasm</location>
        <location evidence="1">Cytoskeleton</location>
    </subcellularLocation>
</comment>
<dbReference type="GO" id="GO:0008017">
    <property type="term" value="F:microtubule binding"/>
    <property type="evidence" value="ECO:0007669"/>
    <property type="project" value="TreeGrafter"/>
</dbReference>
<evidence type="ECO:0000259" key="7">
    <source>
        <dbReference type="SMART" id="SM01349"/>
    </source>
</evidence>
<evidence type="ECO:0000313" key="9">
    <source>
        <dbReference type="Proteomes" id="UP001367676"/>
    </source>
</evidence>
<dbReference type="Gene3D" id="1.25.10.10">
    <property type="entry name" value="Leucine-rich Repeat Variant"/>
    <property type="match status" value="4"/>
</dbReference>
<reference evidence="8 9" key="1">
    <citation type="submission" date="2024-03" db="EMBL/GenBank/DDBJ databases">
        <title>Adaptation during the transition from Ophiocordyceps entomopathogen to insect associate is accompanied by gene loss and intensified selection.</title>
        <authorList>
            <person name="Ward C.M."/>
            <person name="Onetto C.A."/>
            <person name="Borneman A.R."/>
        </authorList>
    </citation>
    <scope>NUCLEOTIDE SEQUENCE [LARGE SCALE GENOMIC DNA]</scope>
    <source>
        <strain evidence="8">AWRI1</strain>
        <tissue evidence="8">Single Adult Female</tissue>
    </source>
</reference>
<dbReference type="GO" id="GO:0045180">
    <property type="term" value="C:basal cortex"/>
    <property type="evidence" value="ECO:0007669"/>
    <property type="project" value="TreeGrafter"/>
</dbReference>
<evidence type="ECO:0000256" key="6">
    <source>
        <dbReference type="SAM" id="MobiDB-lite"/>
    </source>
</evidence>
<protein>
    <recommendedName>
        <fullName evidence="7">TOG domain-containing protein</fullName>
    </recommendedName>
</protein>
<feature type="region of interest" description="Disordered" evidence="6">
    <location>
        <begin position="1130"/>
        <end position="1170"/>
    </location>
</feature>
<sequence>MSRNSAPTDMDGFLPLLATTDTKMRLSVGAKVLSYVLDSSKSIICSDINLFIDYQIAWLQSSNHKVVQSSLEILTELVNRMRFDFHPYLGILLPHLVDKLEDSKEVIREKTSVLLLKLVDCDVVPLQNLFDKISPACFSHKNSNVREQIMYLLCTVLDTYGASSLSLSKLVPSIVKLLGDPNASVRSTAFDTLCKIYRHVGERLRSDLLKKNLIPANKQYALLSKFDEIRASEEGINDAFQSLKIHDEDVVDKRELPFDSNSLKKSTSRPPITPASIGLAYSVKSKLSANKATAAAPSGGNNQGGVDEECFEDSFEKVPTMQIYSGRDVDDCLRKCHDVLKNENEDWSKRVDSLKKVRSLIVAGALNYDEFYDQFNTLMPPLHASIKELRSMVVREACITIAYMAKSLEQKFDHFAEAVLNSLINLIQNSKKVIATSGLVCIRFILQYTHAPRLLPIICNNLNSKSKDIRRSCCEFVSLVLQTWHVHSIERYAPALQEAIKKGIVDADGDARLHARKAYTIFAQHFPASAESLKNSLDFSYRKLLSTAGSNSGSSTSLSKYGGGGGGGGSVDVKSSLPRNMCNVSLRSNSAIDLQAVKRAKTRAQYAAMARQRVATTLTAAATPISRTKNASAAASEQRIGRTKSRISVSQPTSRSGSPSSRFSTYSHYLANTGSSVCRSRKSSIGNDTSRETSPNRSFGSPSFGGYKSRLSTQPVRRPVIAQKILQRSLEAESELADALGNIADLSPYSYSPSRTVHRMLDDHSDESETSSMCSEHSFDSYRRPSDSMSWNGSQHRLYREMGDLPLKDIGDIIANCESSHWNERKKGLISLQYYIQDGNKLELYDLKKIMDIFLKIFNDPHIKVFSLFLDTLNELILSHSVDLCFCLHLLLTRLFNKLGTDLLNSVHSKIMKTLDNVFTSFPHDLQIQSVFRFLVDPTQTPNTRVKLAALNYVIKLTSVVDPCAAFTSSNSSGKDYATLALTKIINWAMPDNLKSTPELRKTAQDTVLALFNLNTSQVTRRLSSMPANYQETASAICKNVRSPTSNAHYGADYANNHSALSSLNNSVDMNLSSGSVVQTPAKSAPAAAQHANSFGVDDTGYKSFCHSLSNNVHKTVAAAAAANAVLGESHSSPDGIVRSFDSDTVSSTSPPNDSSAADSAKMAGRGDATSPAVDYGDALKSCVDELAQLNENHQAKKELLLKLMTLVRDSPSNAIITHFKSLLGRIISLMASAEPAPIKELVLNLLQVVVKRKTVTFLLKQFSDLVITKVIALCGDASRDVVKAAENCAIVLSTHLPAESVIRIIVPLITSEAAPVKLVAIKMLTRLVECADDSVTLANIDQIMPVLLIAYDDVESSVRKAAVFCMVALYKQSDQMKSILERYIAKLQGAKLKLVQLYINRAEQGSSMPTSPKNS</sequence>
<keyword evidence="4" id="KW-0206">Cytoskeleton</keyword>
<feature type="compositionally biased region" description="Low complexity" evidence="6">
    <location>
        <begin position="1143"/>
        <end position="1160"/>
    </location>
</feature>
<dbReference type="GO" id="GO:0031110">
    <property type="term" value="P:regulation of microtubule polymerization or depolymerization"/>
    <property type="evidence" value="ECO:0007669"/>
    <property type="project" value="UniProtKB-ARBA"/>
</dbReference>
<dbReference type="GO" id="GO:0072686">
    <property type="term" value="C:mitotic spindle"/>
    <property type="evidence" value="ECO:0007669"/>
    <property type="project" value="TreeGrafter"/>
</dbReference>
<gene>
    <name evidence="8" type="ORF">V9T40_005544</name>
</gene>
<dbReference type="InterPro" id="IPR034085">
    <property type="entry name" value="TOG"/>
</dbReference>
<dbReference type="GO" id="GO:0000776">
    <property type="term" value="C:kinetochore"/>
    <property type="evidence" value="ECO:0007669"/>
    <property type="project" value="TreeGrafter"/>
</dbReference>
<dbReference type="GO" id="GO:1902903">
    <property type="term" value="P:regulation of supramolecular fiber organization"/>
    <property type="evidence" value="ECO:0007669"/>
    <property type="project" value="UniProtKB-ARBA"/>
</dbReference>